<gene>
    <name evidence="4" type="ORF">CP968_31630</name>
    <name evidence="3" type="ORF">GCM10010371_59740</name>
</gene>
<dbReference type="RefSeq" id="WP_150521231.1">
    <property type="nucleotide sequence ID" value="NZ_BMVX01000032.1"/>
</dbReference>
<dbReference type="Proteomes" id="UP000326831">
    <property type="component" value="Chromosome"/>
</dbReference>
<sequence length="959" mass="101190">MPQPQPRRTAGAAARATADAPAAPTTTPPNAATERPTAASAAGAAGGGRGARSAPYALVRATVLAYPAQQPAAARFRALLARLHRLDARLARITAPLCDALYDSRGTHPADFHHAVVLPLRRALHNGRPPRPALLERLGDLPARVPPLARWLALRARREALLAELEAATGPALDTERAALAALCREPALGKAVALTSGDLLRAVTRAGTGATDRRARKEEPAVLRYALRASTKTSPLSWFTAVGWAVPGGGAAHRAGAAAPGSGDGGPAAWGAAPVFRGPLHSVVRVNRTLTTALALALLDDPDRRAGLPHRITSTARPAGDGRAAYSRDRTVFAGGRYLVAEEDEAELPFGGPLRLVTERAESPLPLTGLTRLLATALTGPGDGGPGAAGARAAATGFLGRLGEAGLLVPADPVPPQDRDPVGRLAAWLRTPRPTDPHPDAPPHPDDAAPADRVEELGRLTDAFGPAPAAERPALLADLSRGWRSALADAGRPVPSSAAPLNVLSEDVVAARPLPVEGFLDDADHAALGEVTALAELFDLGHLVRRLVRDRFVERYGPGGTCRHPWEFGAAVAGAWEAAGRIAALSPRDRGRFPSGCDALAALRAEAVRTTRPASDGDPAVDEAVLPVDFVRGLADRLPDWSAERPLGYAYFLQRAPRPAAHPSGPAGPGPLAVNHVYGGWGRFTSRFLDALDPRARAEVSRQVRRGLGPGARAAQIRPVGGFNANLHPLLVPDEIGHDRRHAPIGEADLDLVHDEAADQVRFRLRATGEHLDVLYPGFLAPVLLPRRIGAHLADHPHGAVDFAALVPRHRLDAPGGAVTRTARLRHRHLVLRRRRWLLPPDVVRALRADLGNDTVPAAATARWRALLDLPEQVFLHPAAGSATGRAADDFLTGLSRPKPHLVDLGNALHLRCLTKWLSRHGDAGAVLEEALPAPGALTAPRHAVELVLEVYRPGRSR</sequence>
<reference evidence="3" key="1">
    <citation type="journal article" date="2014" name="Int. J. Syst. Evol. Microbiol.">
        <title>Complete genome sequence of Corynebacterium casei LMG S-19264T (=DSM 44701T), isolated from a smear-ripened cheese.</title>
        <authorList>
            <consortium name="US DOE Joint Genome Institute (JGI-PGF)"/>
            <person name="Walter F."/>
            <person name="Albersmeier A."/>
            <person name="Kalinowski J."/>
            <person name="Ruckert C."/>
        </authorList>
    </citation>
    <scope>NUCLEOTIDE SEQUENCE</scope>
    <source>
        <strain evidence="3">JCM 4834</strain>
    </source>
</reference>
<dbReference type="KEGG" id="ssub:CP968_31630"/>
<proteinExistence type="predicted"/>
<dbReference type="InterPro" id="IPR006827">
    <property type="entry name" value="Lant_deHydtase_N"/>
</dbReference>
<feature type="domain" description="Lantibiotic dehydratase N-terminal" evidence="2">
    <location>
        <begin position="186"/>
        <end position="560"/>
    </location>
</feature>
<evidence type="ECO:0000313" key="4">
    <source>
        <dbReference type="EMBL" id="QEU82221.1"/>
    </source>
</evidence>
<keyword evidence="5" id="KW-1185">Reference proteome</keyword>
<feature type="region of interest" description="Disordered" evidence="1">
    <location>
        <begin position="1"/>
        <end position="49"/>
    </location>
</feature>
<evidence type="ECO:0000313" key="5">
    <source>
        <dbReference type="Proteomes" id="UP000326831"/>
    </source>
</evidence>
<dbReference type="AlphaFoldDB" id="A0A5P2UXI7"/>
<feature type="compositionally biased region" description="Basic and acidic residues" evidence="1">
    <location>
        <begin position="434"/>
        <end position="451"/>
    </location>
</feature>
<feature type="region of interest" description="Disordered" evidence="1">
    <location>
        <begin position="430"/>
        <end position="451"/>
    </location>
</feature>
<reference evidence="4 5" key="2">
    <citation type="submission" date="2017-09" db="EMBL/GenBank/DDBJ databases">
        <authorList>
            <person name="Lee N."/>
            <person name="Cho B.-K."/>
        </authorList>
    </citation>
    <scope>NUCLEOTIDE SEQUENCE [LARGE SCALE GENOMIC DNA]</scope>
    <source>
        <strain evidence="4 5">ATCC 27467</strain>
    </source>
</reference>
<feature type="compositionally biased region" description="Low complexity" evidence="1">
    <location>
        <begin position="1"/>
        <end position="43"/>
    </location>
</feature>
<organism evidence="4 5">
    <name type="scientific">Streptomyces subrutilus</name>
    <dbReference type="NCBI Taxonomy" id="36818"/>
    <lineage>
        <taxon>Bacteria</taxon>
        <taxon>Bacillati</taxon>
        <taxon>Actinomycetota</taxon>
        <taxon>Actinomycetes</taxon>
        <taxon>Kitasatosporales</taxon>
        <taxon>Streptomycetaceae</taxon>
        <taxon>Streptomyces</taxon>
    </lineage>
</organism>
<accession>A0A5P2UXI7</accession>
<dbReference type="OrthoDB" id="3861212at2"/>
<dbReference type="EMBL" id="BMVX01000032">
    <property type="protein sequence ID" value="GGZ92049.1"/>
    <property type="molecule type" value="Genomic_DNA"/>
</dbReference>
<name>A0A5P2UXI7_9ACTN</name>
<evidence type="ECO:0000259" key="2">
    <source>
        <dbReference type="Pfam" id="PF04738"/>
    </source>
</evidence>
<dbReference type="Proteomes" id="UP000634660">
    <property type="component" value="Unassembled WGS sequence"/>
</dbReference>
<dbReference type="EMBL" id="CP023701">
    <property type="protein sequence ID" value="QEU82221.1"/>
    <property type="molecule type" value="Genomic_DNA"/>
</dbReference>
<dbReference type="Pfam" id="PF04738">
    <property type="entry name" value="Lant_dehydr_N"/>
    <property type="match status" value="1"/>
</dbReference>
<evidence type="ECO:0000256" key="1">
    <source>
        <dbReference type="SAM" id="MobiDB-lite"/>
    </source>
</evidence>
<protein>
    <recommendedName>
        <fullName evidence="2">Lantibiotic dehydratase N-terminal domain-containing protein</fullName>
    </recommendedName>
</protein>
<evidence type="ECO:0000313" key="3">
    <source>
        <dbReference type="EMBL" id="GGZ92049.1"/>
    </source>
</evidence>
<reference evidence="3" key="3">
    <citation type="submission" date="2020-09" db="EMBL/GenBank/DDBJ databases">
        <authorList>
            <person name="Sun Q."/>
            <person name="Ohkuma M."/>
        </authorList>
    </citation>
    <scope>NUCLEOTIDE SEQUENCE</scope>
    <source>
        <strain evidence="3">JCM 4834</strain>
    </source>
</reference>